<evidence type="ECO:0000256" key="2">
    <source>
        <dbReference type="ARBA" id="ARBA00022527"/>
    </source>
</evidence>
<dbReference type="PROSITE" id="PS50011">
    <property type="entry name" value="PROTEIN_KINASE_DOM"/>
    <property type="match status" value="1"/>
</dbReference>
<dbReference type="AlphaFoldDB" id="A0A4D4L2N9"/>
<evidence type="ECO:0000256" key="9">
    <source>
        <dbReference type="SAM" id="MobiDB-lite"/>
    </source>
</evidence>
<dbReference type="InterPro" id="IPR011009">
    <property type="entry name" value="Kinase-like_dom_sf"/>
</dbReference>
<dbReference type="Gene3D" id="1.10.510.10">
    <property type="entry name" value="Transferase(Phosphotransferase) domain 1"/>
    <property type="match status" value="1"/>
</dbReference>
<accession>A0A4D4L2N9</accession>
<proteinExistence type="predicted"/>
<dbReference type="PANTHER" id="PTHR24363">
    <property type="entry name" value="SERINE/THREONINE PROTEIN KINASE"/>
    <property type="match status" value="1"/>
</dbReference>
<dbReference type="InterPro" id="IPR000719">
    <property type="entry name" value="Prot_kinase_dom"/>
</dbReference>
<dbReference type="EC" id="2.7.11.1" evidence="1"/>
<evidence type="ECO:0000256" key="5">
    <source>
        <dbReference type="ARBA" id="ARBA00022777"/>
    </source>
</evidence>
<gene>
    <name evidence="11" type="ORF">SVIO_064840</name>
</gene>
<evidence type="ECO:0000256" key="1">
    <source>
        <dbReference type="ARBA" id="ARBA00012513"/>
    </source>
</evidence>
<organism evidence="11 12">
    <name type="scientific">Streptomyces violaceusniger</name>
    <dbReference type="NCBI Taxonomy" id="68280"/>
    <lineage>
        <taxon>Bacteria</taxon>
        <taxon>Bacillati</taxon>
        <taxon>Actinomycetota</taxon>
        <taxon>Actinomycetes</taxon>
        <taxon>Kitasatosporales</taxon>
        <taxon>Streptomycetaceae</taxon>
        <taxon>Streptomyces</taxon>
        <taxon>Streptomyces violaceusniger group</taxon>
    </lineage>
</organism>
<evidence type="ECO:0000256" key="3">
    <source>
        <dbReference type="ARBA" id="ARBA00022679"/>
    </source>
</evidence>
<reference evidence="11 12" key="1">
    <citation type="journal article" date="2020" name="Int. J. Syst. Evol. Microbiol.">
        <title>Reclassification of Streptomyces castelarensis and Streptomyces sporoclivatus as later heterotypic synonyms of Streptomyces antimycoticus.</title>
        <authorList>
            <person name="Komaki H."/>
            <person name="Tamura T."/>
        </authorList>
    </citation>
    <scope>NUCLEOTIDE SEQUENCE [LARGE SCALE GENOMIC DNA]</scope>
    <source>
        <strain evidence="11 12">NBRC 13459</strain>
    </source>
</reference>
<comment type="catalytic activity">
    <reaction evidence="8">
        <text>L-seryl-[protein] + ATP = O-phospho-L-seryl-[protein] + ADP + H(+)</text>
        <dbReference type="Rhea" id="RHEA:17989"/>
        <dbReference type="Rhea" id="RHEA-COMP:9863"/>
        <dbReference type="Rhea" id="RHEA-COMP:11604"/>
        <dbReference type="ChEBI" id="CHEBI:15378"/>
        <dbReference type="ChEBI" id="CHEBI:29999"/>
        <dbReference type="ChEBI" id="CHEBI:30616"/>
        <dbReference type="ChEBI" id="CHEBI:83421"/>
        <dbReference type="ChEBI" id="CHEBI:456216"/>
        <dbReference type="EC" id="2.7.11.1"/>
    </reaction>
</comment>
<comment type="catalytic activity">
    <reaction evidence="7">
        <text>L-threonyl-[protein] + ATP = O-phospho-L-threonyl-[protein] + ADP + H(+)</text>
        <dbReference type="Rhea" id="RHEA:46608"/>
        <dbReference type="Rhea" id="RHEA-COMP:11060"/>
        <dbReference type="Rhea" id="RHEA-COMP:11605"/>
        <dbReference type="ChEBI" id="CHEBI:15378"/>
        <dbReference type="ChEBI" id="CHEBI:30013"/>
        <dbReference type="ChEBI" id="CHEBI:30616"/>
        <dbReference type="ChEBI" id="CHEBI:61977"/>
        <dbReference type="ChEBI" id="CHEBI:456216"/>
        <dbReference type="EC" id="2.7.11.1"/>
    </reaction>
</comment>
<dbReference type="GO" id="GO:0005524">
    <property type="term" value="F:ATP binding"/>
    <property type="evidence" value="ECO:0007669"/>
    <property type="project" value="UniProtKB-KW"/>
</dbReference>
<keyword evidence="5" id="KW-0418">Kinase</keyword>
<dbReference type="EMBL" id="BJHW01000001">
    <property type="protein sequence ID" value="GDY55861.1"/>
    <property type="molecule type" value="Genomic_DNA"/>
</dbReference>
<keyword evidence="4" id="KW-0547">Nucleotide-binding</keyword>
<dbReference type="Proteomes" id="UP000301309">
    <property type="component" value="Unassembled WGS sequence"/>
</dbReference>
<evidence type="ECO:0000256" key="4">
    <source>
        <dbReference type="ARBA" id="ARBA00022741"/>
    </source>
</evidence>
<keyword evidence="6" id="KW-0067">ATP-binding</keyword>
<evidence type="ECO:0000256" key="6">
    <source>
        <dbReference type="ARBA" id="ARBA00022840"/>
    </source>
</evidence>
<evidence type="ECO:0000256" key="7">
    <source>
        <dbReference type="ARBA" id="ARBA00047899"/>
    </source>
</evidence>
<feature type="domain" description="Protein kinase" evidence="10">
    <location>
        <begin position="1"/>
        <end position="178"/>
    </location>
</feature>
<dbReference type="PANTHER" id="PTHR24363:SF0">
    <property type="entry name" value="SERINE_THREONINE KINASE LIKE DOMAIN CONTAINING 1"/>
    <property type="match status" value="1"/>
</dbReference>
<keyword evidence="2" id="KW-0723">Serine/threonine-protein kinase</keyword>
<keyword evidence="12" id="KW-1185">Reference proteome</keyword>
<feature type="region of interest" description="Disordered" evidence="9">
    <location>
        <begin position="111"/>
        <end position="164"/>
    </location>
</feature>
<name>A0A4D4L2N9_STRVO</name>
<dbReference type="GO" id="GO:0004674">
    <property type="term" value="F:protein serine/threonine kinase activity"/>
    <property type="evidence" value="ECO:0007669"/>
    <property type="project" value="UniProtKB-KW"/>
</dbReference>
<protein>
    <recommendedName>
        <fullName evidence="1">non-specific serine/threonine protein kinase</fullName>
        <ecNumber evidence="1">2.7.11.1</ecNumber>
    </recommendedName>
</protein>
<comment type="caution">
    <text evidence="11">The sequence shown here is derived from an EMBL/GenBank/DDBJ whole genome shotgun (WGS) entry which is preliminary data.</text>
</comment>
<evidence type="ECO:0000259" key="10">
    <source>
        <dbReference type="PROSITE" id="PS50011"/>
    </source>
</evidence>
<evidence type="ECO:0000256" key="8">
    <source>
        <dbReference type="ARBA" id="ARBA00048679"/>
    </source>
</evidence>
<evidence type="ECO:0000313" key="12">
    <source>
        <dbReference type="Proteomes" id="UP000301309"/>
    </source>
</evidence>
<sequence length="178" mass="19254">MEFVGGMTLAQIKDHIADAVKPYDGPRLYEHILAYGCLVLRAVGYLHGEKLLYCDLKPSNVMHYEDRVKVIDLGAVWRLGQRDGGPPVITEAFAAPEVLARGASALTERHDLFGSAGRSRSSRTRPPGRPSGRRAWVPSPTAGCWPAPPRPTRSGGSVRPRRCPSSCGACCGRSTRCG</sequence>
<dbReference type="SUPFAM" id="SSF56112">
    <property type="entry name" value="Protein kinase-like (PK-like)"/>
    <property type="match status" value="1"/>
</dbReference>
<evidence type="ECO:0000313" key="11">
    <source>
        <dbReference type="EMBL" id="GDY55861.1"/>
    </source>
</evidence>
<dbReference type="Pfam" id="PF00069">
    <property type="entry name" value="Pkinase"/>
    <property type="match status" value="1"/>
</dbReference>
<keyword evidence="3" id="KW-0808">Transferase</keyword>